<dbReference type="EMBL" id="QOCE01000045">
    <property type="protein sequence ID" value="RBW51451.1"/>
    <property type="molecule type" value="Genomic_DNA"/>
</dbReference>
<dbReference type="AlphaFoldDB" id="A0A366WRM3"/>
<comment type="caution">
    <text evidence="9">The sequence shown here is derived from an EMBL/GenBank/DDBJ whole genome shotgun (WGS) entry which is preliminary data.</text>
</comment>
<evidence type="ECO:0000313" key="9">
    <source>
        <dbReference type="EMBL" id="RBW51451.1"/>
    </source>
</evidence>
<dbReference type="InterPro" id="IPR003423">
    <property type="entry name" value="OMP_efflux"/>
</dbReference>
<keyword evidence="5" id="KW-0812">Transmembrane</keyword>
<accession>A0A366WRM3</accession>
<dbReference type="Proteomes" id="UP000252706">
    <property type="component" value="Unassembled WGS sequence"/>
</dbReference>
<feature type="chain" id="PRO_5016875265" evidence="8">
    <location>
        <begin position="31"/>
        <end position="472"/>
    </location>
</feature>
<proteinExistence type="inferred from homology"/>
<dbReference type="PANTHER" id="PTHR30026">
    <property type="entry name" value="OUTER MEMBRANE PROTEIN TOLC"/>
    <property type="match status" value="1"/>
</dbReference>
<gene>
    <name evidence="9" type="ORF">DS909_17760</name>
</gene>
<dbReference type="OrthoDB" id="9789368at2"/>
<dbReference type="GO" id="GO:0009279">
    <property type="term" value="C:cell outer membrane"/>
    <property type="evidence" value="ECO:0007669"/>
    <property type="project" value="UniProtKB-SubCell"/>
</dbReference>
<evidence type="ECO:0000256" key="5">
    <source>
        <dbReference type="ARBA" id="ARBA00022692"/>
    </source>
</evidence>
<sequence>MRRAVKNRFSRTILAAMGIAVFGMMPRVAAADNLADALIGAYNTSGLLEQNRALLRAADEDVAISVAALRPIIDWTARVQRNLVENRTGGLVSDSQTSTFFTGISLQQLLYDGGASQLAKSAAQETVLATRQSLLQVEQSVLFTAVSAYMNVLLQEENVVLRQNNVRVLGEELRASQDRFEVGEVTRTDVALSESRLAGARANLADAQGALITARAVYVNAVGNEPGKIAGQPRLPQRPASIDAAVAFGVRNHPSILAAQHQVKAANLTVERTRKSLGPNVTLRADIGLTNTYGNSNYNDTASAGVLFTQPVYAGGRLAATIRRSMATRDSIKANLLNVNKDVIQAINEAYVRFETAGASLTASNERVRAAQVAFDGIREEATLGARTTLDVLTAEQELLDAQTAQISARAERSLAAYQLLSSQGLLTAERLGLAVQIYDPTLYYNLVKGAPAKVSKQSKDLDRVLEALGKK</sequence>
<organism evidence="9 10">
    <name type="scientific">Phaeobacter gallaeciensis</name>
    <dbReference type="NCBI Taxonomy" id="60890"/>
    <lineage>
        <taxon>Bacteria</taxon>
        <taxon>Pseudomonadati</taxon>
        <taxon>Pseudomonadota</taxon>
        <taxon>Alphaproteobacteria</taxon>
        <taxon>Rhodobacterales</taxon>
        <taxon>Roseobacteraceae</taxon>
        <taxon>Phaeobacter</taxon>
    </lineage>
</organism>
<evidence type="ECO:0000256" key="3">
    <source>
        <dbReference type="ARBA" id="ARBA00022448"/>
    </source>
</evidence>
<name>A0A366WRM3_9RHOB</name>
<keyword evidence="6" id="KW-0472">Membrane</keyword>
<dbReference type="Pfam" id="PF02321">
    <property type="entry name" value="OEP"/>
    <property type="match status" value="2"/>
</dbReference>
<dbReference type="GO" id="GO:1990281">
    <property type="term" value="C:efflux pump complex"/>
    <property type="evidence" value="ECO:0007669"/>
    <property type="project" value="TreeGrafter"/>
</dbReference>
<reference evidence="9 10" key="1">
    <citation type="submission" date="2018-07" db="EMBL/GenBank/DDBJ databases">
        <title>Modular assembly of carbohydrate-degrading microbial communities in the ocean.</title>
        <authorList>
            <person name="Enke T.N."/>
            <person name="Datta M.S."/>
            <person name="Schwartzman J.A."/>
            <person name="Cermak N."/>
            <person name="Schmitz D.A."/>
            <person name="Barrere J."/>
            <person name="Cordero O.X."/>
        </authorList>
    </citation>
    <scope>NUCLEOTIDE SEQUENCE [LARGE SCALE GENOMIC DNA]</scope>
    <source>
        <strain evidence="9 10">C3M10</strain>
    </source>
</reference>
<evidence type="ECO:0000256" key="1">
    <source>
        <dbReference type="ARBA" id="ARBA00004442"/>
    </source>
</evidence>
<keyword evidence="8" id="KW-0732">Signal</keyword>
<dbReference type="GO" id="GO:0015562">
    <property type="term" value="F:efflux transmembrane transporter activity"/>
    <property type="evidence" value="ECO:0007669"/>
    <property type="project" value="InterPro"/>
</dbReference>
<feature type="signal peptide" evidence="8">
    <location>
        <begin position="1"/>
        <end position="30"/>
    </location>
</feature>
<dbReference type="Gene3D" id="1.20.1600.10">
    <property type="entry name" value="Outer membrane efflux proteins (OEP)"/>
    <property type="match status" value="1"/>
</dbReference>
<dbReference type="PANTHER" id="PTHR30026:SF22">
    <property type="entry name" value="OUTER MEMBRANE EFFLUX PROTEIN"/>
    <property type="match status" value="1"/>
</dbReference>
<keyword evidence="7" id="KW-0998">Cell outer membrane</keyword>
<evidence type="ECO:0000313" key="10">
    <source>
        <dbReference type="Proteomes" id="UP000252706"/>
    </source>
</evidence>
<protein>
    <submittedName>
        <fullName evidence="9">Transporter</fullName>
    </submittedName>
</protein>
<evidence type="ECO:0000256" key="6">
    <source>
        <dbReference type="ARBA" id="ARBA00023136"/>
    </source>
</evidence>
<dbReference type="NCBIfam" id="TIGR01844">
    <property type="entry name" value="type_I_sec_TolC"/>
    <property type="match status" value="1"/>
</dbReference>
<dbReference type="InterPro" id="IPR051906">
    <property type="entry name" value="TolC-like"/>
</dbReference>
<evidence type="ECO:0000256" key="7">
    <source>
        <dbReference type="ARBA" id="ARBA00023237"/>
    </source>
</evidence>
<evidence type="ECO:0000256" key="8">
    <source>
        <dbReference type="SAM" id="SignalP"/>
    </source>
</evidence>
<comment type="subcellular location">
    <subcellularLocation>
        <location evidence="1">Cell outer membrane</location>
    </subcellularLocation>
</comment>
<dbReference type="RefSeq" id="WP_113824809.1">
    <property type="nucleotide sequence ID" value="NZ_QOCE01000045.1"/>
</dbReference>
<evidence type="ECO:0000256" key="4">
    <source>
        <dbReference type="ARBA" id="ARBA00022452"/>
    </source>
</evidence>
<evidence type="ECO:0000256" key="2">
    <source>
        <dbReference type="ARBA" id="ARBA00007613"/>
    </source>
</evidence>
<dbReference type="InterPro" id="IPR010130">
    <property type="entry name" value="T1SS_OMP_TolC"/>
</dbReference>
<comment type="similarity">
    <text evidence="2">Belongs to the outer membrane factor (OMF) (TC 1.B.17) family.</text>
</comment>
<keyword evidence="4" id="KW-1134">Transmembrane beta strand</keyword>
<dbReference type="SUPFAM" id="SSF56954">
    <property type="entry name" value="Outer membrane efflux proteins (OEP)"/>
    <property type="match status" value="1"/>
</dbReference>
<dbReference type="GO" id="GO:0015288">
    <property type="term" value="F:porin activity"/>
    <property type="evidence" value="ECO:0007669"/>
    <property type="project" value="TreeGrafter"/>
</dbReference>
<keyword evidence="3" id="KW-0813">Transport</keyword>